<gene>
    <name evidence="1" type="ORF">DLM_2231</name>
</gene>
<name>A0A3G9GKH0_9NEIS</name>
<sequence length="220" mass="24906">MSESAINLEHAQLAAPWDEQLDAFPSAAQQLRDMRHWRRQLWWHGIRWLKRALLCLLLPWLAACSSLAGPGGGLIGVPTHLYDFNPHIYTVKSVTFEFLGVAGVSGGEECCATLPRTWRPGLMATVRWVEDPNPCLGCAPNMDKEPEKFDAYMKKIRASYQHYSAQVEIPRYGSTCGLNLVFLPCHQVRLVLDCQQKYPLIKQWRAEAKQLEGQSCPKAQ</sequence>
<dbReference type="AlphaFoldDB" id="A0A3G9GKH0"/>
<dbReference type="EMBL" id="AP018823">
    <property type="protein sequence ID" value="BBF85846.1"/>
    <property type="molecule type" value="Genomic_DNA"/>
</dbReference>
<dbReference type="Proteomes" id="UP000198290">
    <property type="component" value="Chromosome"/>
</dbReference>
<evidence type="ECO:0000313" key="2">
    <source>
        <dbReference type="Proteomes" id="UP000198290"/>
    </source>
</evidence>
<protein>
    <recommendedName>
        <fullName evidence="3">Lipoprotein</fullName>
    </recommendedName>
</protein>
<proteinExistence type="predicted"/>
<evidence type="ECO:0008006" key="3">
    <source>
        <dbReference type="Google" id="ProtNLM"/>
    </source>
</evidence>
<organism evidence="1 2">
    <name type="scientific">Aquitalea magnusonii</name>
    <dbReference type="NCBI Taxonomy" id="332411"/>
    <lineage>
        <taxon>Bacteria</taxon>
        <taxon>Pseudomonadati</taxon>
        <taxon>Pseudomonadota</taxon>
        <taxon>Betaproteobacteria</taxon>
        <taxon>Neisseriales</taxon>
        <taxon>Chromobacteriaceae</taxon>
        <taxon>Aquitalea</taxon>
    </lineage>
</organism>
<reference evidence="1 2" key="2">
    <citation type="journal article" date="2017" name="Genome Announc.">
        <title>Draft genome sequence of Aquitalea magnusonii strain H3, a plant growth-promoting bacterium of duckweed Lemna minor.</title>
        <authorList>
            <person name="Ishizawa H."/>
            <person name="Kuroda M."/>
            <person name="Ike M."/>
        </authorList>
    </citation>
    <scope>NUCLEOTIDE SEQUENCE [LARGE SCALE GENOMIC DNA]</scope>
    <source>
        <strain evidence="1 2">H3</strain>
    </source>
</reference>
<evidence type="ECO:0000313" key="1">
    <source>
        <dbReference type="EMBL" id="BBF85846.1"/>
    </source>
</evidence>
<dbReference type="InterPro" id="IPR021733">
    <property type="entry name" value="DUF3304"/>
</dbReference>
<accession>A0A3G9GKH0</accession>
<reference evidence="2" key="1">
    <citation type="journal article" date="2017" name="Biotechnol. Biofuels">
        <title>Evaluation of environmental bacterial communities as a factor affecting the growth of duckweed Lemna minor.</title>
        <authorList>
            <person name="Ishizawa H."/>
            <person name="Kuroda M."/>
            <person name="Morikawa M."/>
            <person name="Ike M."/>
        </authorList>
    </citation>
    <scope>NUCLEOTIDE SEQUENCE [LARGE SCALE GENOMIC DNA]</scope>
    <source>
        <strain evidence="2">H3</strain>
    </source>
</reference>
<dbReference type="Pfam" id="PF11745">
    <property type="entry name" value="DUF3304"/>
    <property type="match status" value="1"/>
</dbReference>
<dbReference type="KEGG" id="amah:DLM_2231"/>
<dbReference type="OrthoDB" id="8584887at2"/>
<reference evidence="2" key="3">
    <citation type="journal article" date="2017" name="Plant Physiol. Biochem.">
        <title>Differential oxidative and antioxidative response of duckweed Lemna minor toward plant growth promoting/inhibiting bacteria.</title>
        <authorList>
            <person name="Ishizawa H."/>
            <person name="Kuroda M."/>
            <person name="Morikawa M."/>
            <person name="Ike M."/>
        </authorList>
    </citation>
    <scope>NUCLEOTIDE SEQUENCE [LARGE SCALE GENOMIC DNA]</scope>
    <source>
        <strain evidence="2">H3</strain>
    </source>
</reference>
<dbReference type="RefSeq" id="WP_089086274.1">
    <property type="nucleotide sequence ID" value="NZ_AP018823.1"/>
</dbReference>
<keyword evidence="2" id="KW-1185">Reference proteome</keyword>